<reference evidence="2" key="1">
    <citation type="submission" date="2018-02" db="EMBL/GenBank/DDBJ databases">
        <title>Rhizophora mucronata_Transcriptome.</title>
        <authorList>
            <person name="Meera S.P."/>
            <person name="Sreeshan A."/>
            <person name="Augustine A."/>
        </authorList>
    </citation>
    <scope>NUCLEOTIDE SEQUENCE</scope>
    <source>
        <tissue evidence="2">Leaf</tissue>
    </source>
</reference>
<accession>A0A2P2IU61</accession>
<keyword evidence="1" id="KW-0472">Membrane</keyword>
<keyword evidence="1" id="KW-0812">Transmembrane</keyword>
<evidence type="ECO:0000313" key="2">
    <source>
        <dbReference type="EMBL" id="MBW84765.1"/>
    </source>
</evidence>
<feature type="transmembrane region" description="Helical" evidence="1">
    <location>
        <begin position="18"/>
        <end position="44"/>
    </location>
</feature>
<name>A0A2P2IU61_RHIMU</name>
<sequence>MVSFSIYCYMFLLFSNSIWTSMCLVTHPYIYYCCALCFFLMWIIRI</sequence>
<keyword evidence="1" id="KW-1133">Transmembrane helix</keyword>
<dbReference type="AlphaFoldDB" id="A0A2P2IU61"/>
<proteinExistence type="predicted"/>
<protein>
    <submittedName>
        <fullName evidence="2">Uncharacterized protein</fullName>
    </submittedName>
</protein>
<organism evidence="2">
    <name type="scientific">Rhizophora mucronata</name>
    <name type="common">Asiatic mangrove</name>
    <dbReference type="NCBI Taxonomy" id="61149"/>
    <lineage>
        <taxon>Eukaryota</taxon>
        <taxon>Viridiplantae</taxon>
        <taxon>Streptophyta</taxon>
        <taxon>Embryophyta</taxon>
        <taxon>Tracheophyta</taxon>
        <taxon>Spermatophyta</taxon>
        <taxon>Magnoliopsida</taxon>
        <taxon>eudicotyledons</taxon>
        <taxon>Gunneridae</taxon>
        <taxon>Pentapetalae</taxon>
        <taxon>rosids</taxon>
        <taxon>fabids</taxon>
        <taxon>Malpighiales</taxon>
        <taxon>Rhizophoraceae</taxon>
        <taxon>Rhizophora</taxon>
    </lineage>
</organism>
<dbReference type="EMBL" id="GGEC01004282">
    <property type="protein sequence ID" value="MBW84765.1"/>
    <property type="molecule type" value="Transcribed_RNA"/>
</dbReference>
<evidence type="ECO:0000256" key="1">
    <source>
        <dbReference type="SAM" id="Phobius"/>
    </source>
</evidence>